<dbReference type="Proteomes" id="UP001219525">
    <property type="component" value="Unassembled WGS sequence"/>
</dbReference>
<protein>
    <recommendedName>
        <fullName evidence="5">RlpA-like protein double-psi beta-barrel domain-containing protein</fullName>
    </recommendedName>
</protein>
<keyword evidence="1" id="KW-0732">Signal</keyword>
<dbReference type="PANTHER" id="PTHR31836:SF28">
    <property type="entry name" value="SRCR DOMAIN-CONTAINING PROTEIN-RELATED"/>
    <property type="match status" value="1"/>
</dbReference>
<gene>
    <name evidence="3" type="ORF">GGX14DRAFT_352272</name>
</gene>
<sequence>TYYTPGEMNATACGPKHQDSDPIAALAHDFFDNYPGATADPNNNPLCGRQIIITATGRSGEQVTAPATIADRCGDCNITTSVDVTGVIFDQFADTSVGRLYNISWDWADAASSSGSVSAPPAATGTTSPLPPTA</sequence>
<dbReference type="AlphaFoldDB" id="A0AAD7E277"/>
<feature type="compositionally biased region" description="Low complexity" evidence="2">
    <location>
        <begin position="111"/>
        <end position="123"/>
    </location>
</feature>
<feature type="region of interest" description="Disordered" evidence="2">
    <location>
        <begin position="111"/>
        <end position="134"/>
    </location>
</feature>
<dbReference type="InterPro" id="IPR036908">
    <property type="entry name" value="RlpA-like_sf"/>
</dbReference>
<proteinExistence type="predicted"/>
<dbReference type="SUPFAM" id="SSF50685">
    <property type="entry name" value="Barwin-like endoglucanases"/>
    <property type="match status" value="1"/>
</dbReference>
<dbReference type="PANTHER" id="PTHR31836">
    <property type="match status" value="1"/>
</dbReference>
<dbReference type="EMBL" id="JARJCW010000006">
    <property type="protein sequence ID" value="KAJ7223522.1"/>
    <property type="molecule type" value="Genomic_DNA"/>
</dbReference>
<evidence type="ECO:0000313" key="3">
    <source>
        <dbReference type="EMBL" id="KAJ7223522.1"/>
    </source>
</evidence>
<comment type="caution">
    <text evidence="3">The sequence shown here is derived from an EMBL/GenBank/DDBJ whole genome shotgun (WGS) entry which is preliminary data.</text>
</comment>
<accession>A0AAD7E277</accession>
<evidence type="ECO:0000256" key="2">
    <source>
        <dbReference type="SAM" id="MobiDB-lite"/>
    </source>
</evidence>
<evidence type="ECO:0000313" key="4">
    <source>
        <dbReference type="Proteomes" id="UP001219525"/>
    </source>
</evidence>
<dbReference type="Gene3D" id="2.40.40.10">
    <property type="entry name" value="RlpA-like domain"/>
    <property type="match status" value="1"/>
</dbReference>
<keyword evidence="4" id="KW-1185">Reference proteome</keyword>
<feature type="non-terminal residue" evidence="3">
    <location>
        <position position="134"/>
    </location>
</feature>
<reference evidence="3" key="1">
    <citation type="submission" date="2023-03" db="EMBL/GenBank/DDBJ databases">
        <title>Massive genome expansion in bonnet fungi (Mycena s.s.) driven by repeated elements and novel gene families across ecological guilds.</title>
        <authorList>
            <consortium name="Lawrence Berkeley National Laboratory"/>
            <person name="Harder C.B."/>
            <person name="Miyauchi S."/>
            <person name="Viragh M."/>
            <person name="Kuo A."/>
            <person name="Thoen E."/>
            <person name="Andreopoulos B."/>
            <person name="Lu D."/>
            <person name="Skrede I."/>
            <person name="Drula E."/>
            <person name="Henrissat B."/>
            <person name="Morin E."/>
            <person name="Kohler A."/>
            <person name="Barry K."/>
            <person name="LaButti K."/>
            <person name="Morin E."/>
            <person name="Salamov A."/>
            <person name="Lipzen A."/>
            <person name="Mereny Z."/>
            <person name="Hegedus B."/>
            <person name="Baldrian P."/>
            <person name="Stursova M."/>
            <person name="Weitz H."/>
            <person name="Taylor A."/>
            <person name="Grigoriev I.V."/>
            <person name="Nagy L.G."/>
            <person name="Martin F."/>
            <person name="Kauserud H."/>
        </authorList>
    </citation>
    <scope>NUCLEOTIDE SEQUENCE</scope>
    <source>
        <strain evidence="3">9144</strain>
    </source>
</reference>
<evidence type="ECO:0000256" key="1">
    <source>
        <dbReference type="ARBA" id="ARBA00022729"/>
    </source>
</evidence>
<dbReference type="InterPro" id="IPR051477">
    <property type="entry name" value="Expansin_CellWall"/>
</dbReference>
<evidence type="ECO:0008006" key="5">
    <source>
        <dbReference type="Google" id="ProtNLM"/>
    </source>
</evidence>
<name>A0AAD7E277_9AGAR</name>
<organism evidence="3 4">
    <name type="scientific">Mycena pura</name>
    <dbReference type="NCBI Taxonomy" id="153505"/>
    <lineage>
        <taxon>Eukaryota</taxon>
        <taxon>Fungi</taxon>
        <taxon>Dikarya</taxon>
        <taxon>Basidiomycota</taxon>
        <taxon>Agaricomycotina</taxon>
        <taxon>Agaricomycetes</taxon>
        <taxon>Agaricomycetidae</taxon>
        <taxon>Agaricales</taxon>
        <taxon>Marasmiineae</taxon>
        <taxon>Mycenaceae</taxon>
        <taxon>Mycena</taxon>
    </lineage>
</organism>
<dbReference type="CDD" id="cd22191">
    <property type="entry name" value="DPBB_RlpA_EXP_N-like"/>
    <property type="match status" value="1"/>
</dbReference>